<evidence type="ECO:0000256" key="3">
    <source>
        <dbReference type="ARBA" id="ARBA00022912"/>
    </source>
</evidence>
<comment type="catalytic activity">
    <reaction evidence="4 5">
        <text>O-phospho-L-tyrosyl-[protein] + H2O = L-tyrosyl-[protein] + phosphate</text>
        <dbReference type="Rhea" id="RHEA:10684"/>
        <dbReference type="Rhea" id="RHEA-COMP:10136"/>
        <dbReference type="Rhea" id="RHEA-COMP:20101"/>
        <dbReference type="ChEBI" id="CHEBI:15377"/>
        <dbReference type="ChEBI" id="CHEBI:43474"/>
        <dbReference type="ChEBI" id="CHEBI:46858"/>
        <dbReference type="ChEBI" id="CHEBI:61978"/>
        <dbReference type="EC" id="3.1.3.48"/>
    </reaction>
</comment>
<dbReference type="PANTHER" id="PTHR39181">
    <property type="entry name" value="TYROSINE-PROTEIN PHOSPHATASE YWQE"/>
    <property type="match status" value="1"/>
</dbReference>
<keyword evidence="7" id="KW-1185">Reference proteome</keyword>
<comment type="similarity">
    <text evidence="1 5">Belongs to the metallo-dependent hydrolases superfamily. CpsB/CapC family.</text>
</comment>
<dbReference type="PIRSF" id="PIRSF016557">
    <property type="entry name" value="Caps_synth_CpsB"/>
    <property type="match status" value="1"/>
</dbReference>
<evidence type="ECO:0000256" key="5">
    <source>
        <dbReference type="PIRNR" id="PIRNR016557"/>
    </source>
</evidence>
<dbReference type="GO" id="GO:0004725">
    <property type="term" value="F:protein tyrosine phosphatase activity"/>
    <property type="evidence" value="ECO:0007669"/>
    <property type="project" value="UniProtKB-UniRule"/>
</dbReference>
<dbReference type="Proteomes" id="UP000683139">
    <property type="component" value="Unassembled WGS sequence"/>
</dbReference>
<dbReference type="EC" id="3.1.3.48" evidence="5"/>
<keyword evidence="2 5" id="KW-0378">Hydrolase</keyword>
<evidence type="ECO:0000256" key="4">
    <source>
        <dbReference type="ARBA" id="ARBA00051722"/>
    </source>
</evidence>
<protein>
    <recommendedName>
        <fullName evidence="5">Tyrosine-protein phosphatase</fullName>
        <ecNumber evidence="5">3.1.3.48</ecNumber>
    </recommendedName>
</protein>
<dbReference type="InterPro" id="IPR016195">
    <property type="entry name" value="Pol/histidinol_Pase-like"/>
</dbReference>
<dbReference type="AlphaFoldDB" id="A0A920CX32"/>
<reference evidence="6" key="1">
    <citation type="submission" date="2021-03" db="EMBL/GenBank/DDBJ databases">
        <title>Antimicrobial resistance genes in bacteria isolated from Japanese honey, and their potential for conferring macrolide and lincosamide resistance in the American foulbrood pathogen Paenibacillus larvae.</title>
        <authorList>
            <person name="Okamoto M."/>
            <person name="Kumagai M."/>
            <person name="Kanamori H."/>
            <person name="Takamatsu D."/>
        </authorList>
    </citation>
    <scope>NUCLEOTIDE SEQUENCE</scope>
    <source>
        <strain evidence="6">J40TS1</strain>
    </source>
</reference>
<evidence type="ECO:0000256" key="1">
    <source>
        <dbReference type="ARBA" id="ARBA00005750"/>
    </source>
</evidence>
<dbReference type="SUPFAM" id="SSF89550">
    <property type="entry name" value="PHP domain-like"/>
    <property type="match status" value="1"/>
</dbReference>
<name>A0A920CX32_9BACL</name>
<evidence type="ECO:0000256" key="2">
    <source>
        <dbReference type="ARBA" id="ARBA00022801"/>
    </source>
</evidence>
<comment type="caution">
    <text evidence="6">The sequence shown here is derived from an EMBL/GenBank/DDBJ whole genome shotgun (WGS) entry which is preliminary data.</text>
</comment>
<proteinExistence type="inferred from homology"/>
<dbReference type="Pfam" id="PF19567">
    <property type="entry name" value="CpsB_CapC"/>
    <property type="match status" value="1"/>
</dbReference>
<dbReference type="PANTHER" id="PTHR39181:SF1">
    <property type="entry name" value="TYROSINE-PROTEIN PHOSPHATASE YWQE"/>
    <property type="match status" value="1"/>
</dbReference>
<dbReference type="RefSeq" id="WP_213514789.1">
    <property type="nucleotide sequence ID" value="NZ_BOSE01000003.1"/>
</dbReference>
<sequence>MIDIHTHILPGIDDGAGSLEEALELAEQAVRNGIRTVVATPHHYARGYYSDAEQIKLDTSKLNDELYKRNIPLEVLTGQEVRVYDRLLEDLEAGQLATIASSPYLLVEFPSSNVPSQVDELFHELRLLDVTPIIAHPERNRELADNHDLLEQLVEAGALAQLTSSSVCGTMGRKLQKLSLEMCKRGLVHFVASDAHHAKTRPFDLAQGYEAIGKHLGQAFVDYYQLNAERVIGGHSIHREIPAAKRRFIFW</sequence>
<organism evidence="6 7">
    <name type="scientific">Paenibacillus montaniterrae</name>
    <dbReference type="NCBI Taxonomy" id="429341"/>
    <lineage>
        <taxon>Bacteria</taxon>
        <taxon>Bacillati</taxon>
        <taxon>Bacillota</taxon>
        <taxon>Bacilli</taxon>
        <taxon>Bacillales</taxon>
        <taxon>Paenibacillaceae</taxon>
        <taxon>Paenibacillus</taxon>
    </lineage>
</organism>
<accession>A0A920CX32</accession>
<dbReference type="InterPro" id="IPR016667">
    <property type="entry name" value="Caps_polysacc_synth_CpsB/CapC"/>
</dbReference>
<keyword evidence="3 5" id="KW-0904">Protein phosphatase</keyword>
<dbReference type="EMBL" id="BOSE01000003">
    <property type="protein sequence ID" value="GIP16491.1"/>
    <property type="molecule type" value="Genomic_DNA"/>
</dbReference>
<dbReference type="GO" id="GO:0030145">
    <property type="term" value="F:manganese ion binding"/>
    <property type="evidence" value="ECO:0007669"/>
    <property type="project" value="UniProtKB-UniRule"/>
</dbReference>
<dbReference type="Gene3D" id="3.20.20.140">
    <property type="entry name" value="Metal-dependent hydrolases"/>
    <property type="match status" value="1"/>
</dbReference>
<gene>
    <name evidence="6" type="ORF">J40TS1_21330</name>
</gene>
<evidence type="ECO:0000313" key="7">
    <source>
        <dbReference type="Proteomes" id="UP000683139"/>
    </source>
</evidence>
<evidence type="ECO:0000313" key="6">
    <source>
        <dbReference type="EMBL" id="GIP16491.1"/>
    </source>
</evidence>